<evidence type="ECO:0000256" key="2">
    <source>
        <dbReference type="ARBA" id="ARBA00022448"/>
    </source>
</evidence>
<dbReference type="InterPro" id="IPR029175">
    <property type="entry name" value="EXOC2/Sec5"/>
</dbReference>
<dbReference type="GO" id="GO:0006887">
    <property type="term" value="P:exocytosis"/>
    <property type="evidence" value="ECO:0007669"/>
    <property type="project" value="UniProtKB-KW"/>
</dbReference>
<evidence type="ECO:0000256" key="1">
    <source>
        <dbReference type="ARBA" id="ARBA00010578"/>
    </source>
</evidence>
<dbReference type="STRING" id="3088.A0A383VH62"/>
<feature type="compositionally biased region" description="Acidic residues" evidence="5">
    <location>
        <begin position="1"/>
        <end position="19"/>
    </location>
</feature>
<dbReference type="PANTHER" id="PTHR13043:SF1">
    <property type="entry name" value="EXOCYST COMPLEX COMPONENT 2"/>
    <property type="match status" value="1"/>
</dbReference>
<dbReference type="Pfam" id="PF15469">
    <property type="entry name" value="Sec5"/>
    <property type="match status" value="1"/>
</dbReference>
<dbReference type="GO" id="GO:0006893">
    <property type="term" value="P:Golgi to plasma membrane transport"/>
    <property type="evidence" value="ECO:0007669"/>
    <property type="project" value="UniProtKB-UniRule"/>
</dbReference>
<evidence type="ECO:0000259" key="6">
    <source>
        <dbReference type="Pfam" id="PF15469"/>
    </source>
</evidence>
<organism evidence="7 8">
    <name type="scientific">Tetradesmus obliquus</name>
    <name type="common">Green alga</name>
    <name type="synonym">Acutodesmus obliquus</name>
    <dbReference type="NCBI Taxonomy" id="3088"/>
    <lineage>
        <taxon>Eukaryota</taxon>
        <taxon>Viridiplantae</taxon>
        <taxon>Chlorophyta</taxon>
        <taxon>core chlorophytes</taxon>
        <taxon>Chlorophyceae</taxon>
        <taxon>CS clade</taxon>
        <taxon>Sphaeropleales</taxon>
        <taxon>Scenedesmaceae</taxon>
        <taxon>Tetradesmus</taxon>
    </lineage>
</organism>
<sequence length="510" mass="54754">MDEDSDDISFVEEEEEEDVVSQLRRTSRPSDNTEASAEGADPLLSGINISGANSWQDVDREQLSSTVLKLISSVASTAPTDDKSRDAVWHPTVTFTVSQDQYQDPLGFGTIDLLNMKLERPGGEEPQEEQQQPHMTPSGQAMAAAVSGKRSKRGGQSKGAVGRFFSELTRQGSASEFSRRAELARQPSISAALAAAGMAGAGQGRSSRAKASSSGAGAGREAQSAAGFAGGLKQVKLLPSEEGFDPEAYLAIFHEASSAPQLAQGLRVLEHELGERTGQLKQLVKQNFERFISCKTTIDDIYVKLRRIESTSTGVSTEVLYSAIQQVQDGASEVFGPILERSAKAERIRSVQLLLRRFQGLFSAPQRISAHAAARDFEQVNAEFKRANGLIKPGPKTIKVWAALYAEIEKRVSEVYQQLQGEIQDPRLPAASASELVQHMLALQAEGLPAAQGQDPLALLLAAREARFAAAMQAVAADHERAVGRLRAAMAAAAVDEKMQVGGAAVTRAW</sequence>
<dbReference type="Proteomes" id="UP000256970">
    <property type="component" value="Unassembled WGS sequence"/>
</dbReference>
<keyword evidence="8" id="KW-1185">Reference proteome</keyword>
<comment type="similarity">
    <text evidence="1 4">Belongs to the SEC5 family.</text>
</comment>
<evidence type="ECO:0000256" key="4">
    <source>
        <dbReference type="RuleBase" id="RU365069"/>
    </source>
</evidence>
<feature type="region of interest" description="Disordered" evidence="5">
    <location>
        <begin position="1"/>
        <end position="44"/>
    </location>
</feature>
<keyword evidence="4" id="KW-0653">Protein transport</keyword>
<dbReference type="PANTHER" id="PTHR13043">
    <property type="entry name" value="EXOCYST COMPLEX COMPONENT SEC5"/>
    <property type="match status" value="1"/>
</dbReference>
<feature type="domain" description="Exocyst complex component EXOC2/Sec5 N-terminal" evidence="6">
    <location>
        <begin position="234"/>
        <end position="496"/>
    </location>
</feature>
<dbReference type="EMBL" id="FNXT01000340">
    <property type="protein sequence ID" value="SZX63736.1"/>
    <property type="molecule type" value="Genomic_DNA"/>
</dbReference>
<comment type="subunit">
    <text evidence="4">Component of the exocyst complex.</text>
</comment>
<evidence type="ECO:0000313" key="8">
    <source>
        <dbReference type="Proteomes" id="UP000256970"/>
    </source>
</evidence>
<keyword evidence="2 4" id="KW-0813">Transport</keyword>
<dbReference type="InterPro" id="IPR039481">
    <property type="entry name" value="EXOC2/Sec5_N_dom"/>
</dbReference>
<evidence type="ECO:0000313" key="7">
    <source>
        <dbReference type="EMBL" id="SZX63736.1"/>
    </source>
</evidence>
<comment type="function">
    <text evidence="4">Component of the exocyst complex involved in the docking of exocytic vesicles with fusion sites on the plasma membrane.</text>
</comment>
<evidence type="ECO:0000256" key="5">
    <source>
        <dbReference type="SAM" id="MobiDB-lite"/>
    </source>
</evidence>
<keyword evidence="3 4" id="KW-0268">Exocytosis</keyword>
<dbReference type="GO" id="GO:0000145">
    <property type="term" value="C:exocyst"/>
    <property type="evidence" value="ECO:0007669"/>
    <property type="project" value="UniProtKB-UniRule"/>
</dbReference>
<proteinExistence type="inferred from homology"/>
<accession>A0A383VH62</accession>
<evidence type="ECO:0000256" key="3">
    <source>
        <dbReference type="ARBA" id="ARBA00022483"/>
    </source>
</evidence>
<name>A0A383VH62_TETOB</name>
<gene>
    <name evidence="7" type="ORF">BQ4739_LOCUS4284</name>
</gene>
<feature type="region of interest" description="Disordered" evidence="5">
    <location>
        <begin position="121"/>
        <end position="164"/>
    </location>
</feature>
<dbReference type="GO" id="GO:0015031">
    <property type="term" value="P:protein transport"/>
    <property type="evidence" value="ECO:0007669"/>
    <property type="project" value="UniProtKB-KW"/>
</dbReference>
<reference evidence="7 8" key="1">
    <citation type="submission" date="2016-10" db="EMBL/GenBank/DDBJ databases">
        <authorList>
            <person name="Cai Z."/>
        </authorList>
    </citation>
    <scope>NUCLEOTIDE SEQUENCE [LARGE SCALE GENOMIC DNA]</scope>
</reference>
<dbReference type="AlphaFoldDB" id="A0A383VH62"/>
<protein>
    <recommendedName>
        <fullName evidence="4">Exocyst complex component SEC5</fullName>
    </recommendedName>
</protein>